<protein>
    <recommendedName>
        <fullName evidence="3">YhcH/YjgK/YiaL family protein</fullName>
    </recommendedName>
</protein>
<organism evidence="1 2">
    <name type="scientific">Anaerovibrio lipolyticus</name>
    <dbReference type="NCBI Taxonomy" id="82374"/>
    <lineage>
        <taxon>Bacteria</taxon>
        <taxon>Bacillati</taxon>
        <taxon>Bacillota</taxon>
        <taxon>Negativicutes</taxon>
        <taxon>Selenomonadales</taxon>
        <taxon>Selenomonadaceae</taxon>
        <taxon>Anaerovibrio</taxon>
    </lineage>
</organism>
<accession>A0A0B2JSM3</accession>
<dbReference type="InterPro" id="IPR004375">
    <property type="entry name" value="NanQ/TabA/YiaL"/>
</dbReference>
<dbReference type="PANTHER" id="PTHR34986">
    <property type="entry name" value="EVOLVED BETA-GALACTOSIDASE SUBUNIT BETA"/>
    <property type="match status" value="1"/>
</dbReference>
<dbReference type="eggNOG" id="COG2731">
    <property type="taxonomic scope" value="Bacteria"/>
</dbReference>
<comment type="caution">
    <text evidence="1">The sequence shown here is derived from an EMBL/GenBank/DDBJ whole genome shotgun (WGS) entry which is preliminary data.</text>
</comment>
<name>A0A0B2JSM3_9FIRM</name>
<dbReference type="EMBL" id="JSCE01000209">
    <property type="protein sequence ID" value="KHM51325.1"/>
    <property type="molecule type" value="Genomic_DNA"/>
</dbReference>
<proteinExistence type="predicted"/>
<dbReference type="RefSeq" id="WP_039210742.1">
    <property type="nucleotide sequence ID" value="NZ_CAMKSO010000017.1"/>
</dbReference>
<gene>
    <name evidence="1" type="ORF">NZ47_11320</name>
</gene>
<keyword evidence="2" id="KW-1185">Reference proteome</keyword>
<dbReference type="SUPFAM" id="SSF51197">
    <property type="entry name" value="Clavaminate synthase-like"/>
    <property type="match status" value="1"/>
</dbReference>
<evidence type="ECO:0000313" key="2">
    <source>
        <dbReference type="Proteomes" id="UP000030993"/>
    </source>
</evidence>
<dbReference type="PANTHER" id="PTHR34986:SF1">
    <property type="entry name" value="PROTEIN YIAL"/>
    <property type="match status" value="1"/>
</dbReference>
<dbReference type="Proteomes" id="UP000030993">
    <property type="component" value="Unassembled WGS sequence"/>
</dbReference>
<evidence type="ECO:0008006" key="3">
    <source>
        <dbReference type="Google" id="ProtNLM"/>
    </source>
</evidence>
<reference evidence="1 2" key="1">
    <citation type="journal article" date="2013" name="PLoS ONE">
        <title>Identification and characterization of three novel lipases belonging to families II and V from Anaerovibrio lipolyticus 5ST.</title>
        <authorList>
            <person name="Prive F."/>
            <person name="Kaderbhai N.N."/>
            <person name="Girdwood S."/>
            <person name="Worgan H.J."/>
            <person name="Pinloche E."/>
            <person name="Scollan N.D."/>
            <person name="Huws S.A."/>
            <person name="Newbold C.J."/>
        </authorList>
    </citation>
    <scope>NUCLEOTIDE SEQUENCE [LARGE SCALE GENOMIC DNA]</scope>
    <source>
        <strain evidence="1 2">5S</strain>
    </source>
</reference>
<dbReference type="STRING" id="82374.NZ47_11320"/>
<dbReference type="GO" id="GO:0005829">
    <property type="term" value="C:cytosol"/>
    <property type="evidence" value="ECO:0007669"/>
    <property type="project" value="TreeGrafter"/>
</dbReference>
<dbReference type="InterPro" id="IPR037012">
    <property type="entry name" value="NanQ/TabA/YiaL_sf"/>
</dbReference>
<evidence type="ECO:0000313" key="1">
    <source>
        <dbReference type="EMBL" id="KHM51325.1"/>
    </source>
</evidence>
<dbReference type="Gene3D" id="2.60.120.370">
    <property type="entry name" value="YhcH/YjgK/YiaL"/>
    <property type="match status" value="1"/>
</dbReference>
<dbReference type="AlphaFoldDB" id="A0A0B2JSM3"/>
<sequence length="158" mass="17795">MVLGKIKEVSSGFTKFPEAIRKALFFLAEHNFNEMKDGTYPIDGKNSYAILQRYSTRLPESGKPEAHRQYVDIQYVVRGREELGWCPLNPELIEAVPYDIDKDIVFYEKLVPGSSIVLDEGTFAVLYPADVHRPCGSLDGKLAPVTKVVVKIAVDYIK</sequence>
<dbReference type="NCBIfam" id="TIGR00022">
    <property type="entry name" value="YhcH/YjgK/YiaL family protein"/>
    <property type="match status" value="1"/>
</dbReference>
<dbReference type="Pfam" id="PF04074">
    <property type="entry name" value="DUF386"/>
    <property type="match status" value="1"/>
</dbReference>